<proteinExistence type="predicted"/>
<keyword evidence="1" id="KW-0472">Membrane</keyword>
<feature type="domain" description="SCP" evidence="2">
    <location>
        <begin position="70"/>
        <end position="172"/>
    </location>
</feature>
<dbReference type="STRING" id="1797995.A2242_02920"/>
<keyword evidence="1" id="KW-0812">Transmembrane</keyword>
<accession>A0A1F5SK25</accession>
<gene>
    <name evidence="3" type="ORF">A2242_02920</name>
</gene>
<dbReference type="Proteomes" id="UP000178925">
    <property type="component" value="Unassembled WGS sequence"/>
</dbReference>
<name>A0A1F5SK25_9BACT</name>
<dbReference type="AlphaFoldDB" id="A0A1F5SK25"/>
<evidence type="ECO:0000256" key="1">
    <source>
        <dbReference type="SAM" id="Phobius"/>
    </source>
</evidence>
<dbReference type="Pfam" id="PF00188">
    <property type="entry name" value="CAP"/>
    <property type="match status" value="1"/>
</dbReference>
<dbReference type="EMBL" id="MFGC01000029">
    <property type="protein sequence ID" value="OGF27002.1"/>
    <property type="molecule type" value="Genomic_DNA"/>
</dbReference>
<dbReference type="PANTHER" id="PTHR31157:SF1">
    <property type="entry name" value="SCP DOMAIN-CONTAINING PROTEIN"/>
    <property type="match status" value="1"/>
</dbReference>
<dbReference type="InterPro" id="IPR035940">
    <property type="entry name" value="CAP_sf"/>
</dbReference>
<dbReference type="SUPFAM" id="SSF55797">
    <property type="entry name" value="PR-1-like"/>
    <property type="match status" value="1"/>
</dbReference>
<sequence>MIYYKSKIKKRQKSIPITREKTKMQKQKGGKRFVFNIFIFTFLWIAGIFLLPKAPVRAAALTNETIIAGINTERQKIELPPLTENKLLAEAAQNKAAVMFSAQEFAHNIDDKKFSAWIKESGYSYRVVGENLAINFSDTDPLFNAWLASPAHKQNILHADYIDIGIAVLRGDWQGEQTSIVVTEFAAPAPVAAAAHFPAFLSANNDSANREQFVPRTAGVPLLTSNLEENYLQSITQSEFNPESKQLPPVSIASQVNKNKTALRNYFSLAVEITLTYVYLMLLVVIIYFYTRSLAVFLQKIRLLNQEQYSR</sequence>
<feature type="transmembrane region" description="Helical" evidence="1">
    <location>
        <begin position="266"/>
        <end position="290"/>
    </location>
</feature>
<protein>
    <recommendedName>
        <fullName evidence="2">SCP domain-containing protein</fullName>
    </recommendedName>
</protein>
<evidence type="ECO:0000259" key="2">
    <source>
        <dbReference type="Pfam" id="PF00188"/>
    </source>
</evidence>
<dbReference type="PANTHER" id="PTHR31157">
    <property type="entry name" value="SCP DOMAIN-CONTAINING PROTEIN"/>
    <property type="match status" value="1"/>
</dbReference>
<evidence type="ECO:0000313" key="4">
    <source>
        <dbReference type="Proteomes" id="UP000178925"/>
    </source>
</evidence>
<keyword evidence="1" id="KW-1133">Transmembrane helix</keyword>
<reference evidence="3 4" key="1">
    <citation type="journal article" date="2016" name="Nat. Commun.">
        <title>Thousands of microbial genomes shed light on interconnected biogeochemical processes in an aquifer system.</title>
        <authorList>
            <person name="Anantharaman K."/>
            <person name="Brown C.T."/>
            <person name="Hug L.A."/>
            <person name="Sharon I."/>
            <person name="Castelle C.J."/>
            <person name="Probst A.J."/>
            <person name="Thomas B.C."/>
            <person name="Singh A."/>
            <person name="Wilkins M.J."/>
            <person name="Karaoz U."/>
            <person name="Brodie E.L."/>
            <person name="Williams K.H."/>
            <person name="Hubbard S.S."/>
            <person name="Banfield J.F."/>
        </authorList>
    </citation>
    <scope>NUCLEOTIDE SEQUENCE [LARGE SCALE GENOMIC DNA]</scope>
</reference>
<comment type="caution">
    <text evidence="3">The sequence shown here is derived from an EMBL/GenBank/DDBJ whole genome shotgun (WGS) entry which is preliminary data.</text>
</comment>
<dbReference type="Gene3D" id="3.40.33.10">
    <property type="entry name" value="CAP"/>
    <property type="match status" value="1"/>
</dbReference>
<feature type="transmembrane region" description="Helical" evidence="1">
    <location>
        <begin position="33"/>
        <end position="51"/>
    </location>
</feature>
<dbReference type="CDD" id="cd05379">
    <property type="entry name" value="CAP_bacterial"/>
    <property type="match status" value="1"/>
</dbReference>
<evidence type="ECO:0000313" key="3">
    <source>
        <dbReference type="EMBL" id="OGF27002.1"/>
    </source>
</evidence>
<organism evidence="3 4">
    <name type="scientific">Candidatus Falkowbacteria bacterium RIFOXYA2_FULL_47_9</name>
    <dbReference type="NCBI Taxonomy" id="1797995"/>
    <lineage>
        <taxon>Bacteria</taxon>
        <taxon>Candidatus Falkowiibacteriota</taxon>
    </lineage>
</organism>
<dbReference type="InterPro" id="IPR014044">
    <property type="entry name" value="CAP_dom"/>
</dbReference>